<proteinExistence type="predicted"/>
<evidence type="ECO:0000313" key="2">
    <source>
        <dbReference type="Proteomes" id="UP000287701"/>
    </source>
</evidence>
<dbReference type="InterPro" id="IPR021326">
    <property type="entry name" value="DUF2931"/>
</dbReference>
<dbReference type="Proteomes" id="UP000287701">
    <property type="component" value="Chromosome"/>
</dbReference>
<dbReference type="EMBL" id="CP035107">
    <property type="protein sequence ID" value="QAR30232.1"/>
    <property type="molecule type" value="Genomic_DNA"/>
</dbReference>
<gene>
    <name evidence="1" type="ORF">EQP59_02100</name>
</gene>
<dbReference type="OrthoDB" id="5702951at2"/>
<dbReference type="AlphaFoldDB" id="A0A3R5XTP5"/>
<protein>
    <submittedName>
        <fullName evidence="1">DUF2931 family protein</fullName>
    </submittedName>
</protein>
<organism evidence="1 2">
    <name type="scientific">Ornithobacterium rhinotracheale</name>
    <dbReference type="NCBI Taxonomy" id="28251"/>
    <lineage>
        <taxon>Bacteria</taxon>
        <taxon>Pseudomonadati</taxon>
        <taxon>Bacteroidota</taxon>
        <taxon>Flavobacteriia</taxon>
        <taxon>Flavobacteriales</taxon>
        <taxon>Weeksellaceae</taxon>
        <taxon>Ornithobacterium</taxon>
    </lineage>
</organism>
<evidence type="ECO:0000313" key="1">
    <source>
        <dbReference type="EMBL" id="QAR30232.1"/>
    </source>
</evidence>
<accession>A0A3R5XTP5</accession>
<reference evidence="1 2" key="1">
    <citation type="submission" date="2019-01" db="EMBL/GenBank/DDBJ databases">
        <title>Whole Genome of Ornithobacterium rhinotracheale FARPER-174b.</title>
        <authorList>
            <person name="Tataje-Lavanda L.A."/>
            <person name="Montalvan A."/>
            <person name="Montesinos R."/>
            <person name="Zimic M."/>
            <person name="Fernandez-Sanchez M."/>
            <person name="Fernandez-Diaz M."/>
        </authorList>
    </citation>
    <scope>NUCLEOTIDE SEQUENCE [LARGE SCALE GENOMIC DNA]</scope>
    <source>
        <strain evidence="1 2">FARPER-174b</strain>
    </source>
</reference>
<sequence>MKKIVVLFILITNIISCQNKKNMEQKFEYEANTGAPMGYPAEVYKGEFINTNNGSSMSLWGGITAGNRSWGTATGGGWGHSNHPLPDHLHVIWLSYAEDCFYEVNTPIDKDKILSLFREGYLWMGANGNIRPDNYDQITAGFAPGGVVVVWVAGATQQVEIGRYQGKKIVIPQKEIQAAKQNPEYKLLFDKENRKEVMQDNSVIPQEVIDVNKNKPIPYGLWDTYRKKYPWRLVFKFRGESVLNSKGAIKNKFLNGEKFELYAKDFPIEKPFLQAVPRSFSFSWKAPDGFYYAGYCKFEEETILSAFEEIFSDNSRDITADLVISVNQANTYFIVRLIGSNGKEIVIPTPEIEVFRATRYDNM</sequence>
<name>A0A3R5XTP5_ORNRH</name>
<dbReference type="Pfam" id="PF11153">
    <property type="entry name" value="DUF2931"/>
    <property type="match status" value="1"/>
</dbReference>